<dbReference type="RefSeq" id="WP_120976426.1">
    <property type="nucleotide sequence ID" value="NZ_RBZM01000004.1"/>
</dbReference>
<sequence length="182" mass="21559">MGDKSEDEIINQLEDISQRFEAQYNKFIRDTEGENYFQIILRAHLYIEHELRILLTNNLKHPEIIGDRIKFTEITRLVFALGLLPLEEMPSINRINKLRNAYAHNLGYEIDEREVNSLLDSLSEKQKSSFKRFNKETKDLITILKNALYIIWINLIETNIIPNHIRDYLNKHVIPRVLEEGL</sequence>
<organism evidence="1 2">
    <name type="scientific">Cohnella endophytica</name>
    <dbReference type="NCBI Taxonomy" id="2419778"/>
    <lineage>
        <taxon>Bacteria</taxon>
        <taxon>Bacillati</taxon>
        <taxon>Bacillota</taxon>
        <taxon>Bacilli</taxon>
        <taxon>Bacillales</taxon>
        <taxon>Paenibacillaceae</taxon>
        <taxon>Cohnella</taxon>
    </lineage>
</organism>
<evidence type="ECO:0000313" key="2">
    <source>
        <dbReference type="Proteomes" id="UP000282076"/>
    </source>
</evidence>
<dbReference type="Gene3D" id="1.20.120.330">
    <property type="entry name" value="Nucleotidyltransferases domain 2"/>
    <property type="match status" value="1"/>
</dbReference>
<dbReference type="SUPFAM" id="SSF158668">
    <property type="entry name" value="MtlR-like"/>
    <property type="match status" value="1"/>
</dbReference>
<dbReference type="EMBL" id="RBZM01000004">
    <property type="protein sequence ID" value="RKP55563.1"/>
    <property type="molecule type" value="Genomic_DNA"/>
</dbReference>
<accession>A0A494Y2B0</accession>
<protein>
    <submittedName>
        <fullName evidence="1">Uncharacterized protein</fullName>
    </submittedName>
</protein>
<evidence type="ECO:0000313" key="1">
    <source>
        <dbReference type="EMBL" id="RKP55563.1"/>
    </source>
</evidence>
<keyword evidence="2" id="KW-1185">Reference proteome</keyword>
<dbReference type="OrthoDB" id="2628554at2"/>
<dbReference type="InterPro" id="IPR038026">
    <property type="entry name" value="MtlR-like_sf"/>
</dbReference>
<name>A0A494Y2B0_9BACL</name>
<dbReference type="Proteomes" id="UP000282076">
    <property type="component" value="Unassembled WGS sequence"/>
</dbReference>
<comment type="caution">
    <text evidence="1">The sequence shown here is derived from an EMBL/GenBank/DDBJ whole genome shotgun (WGS) entry which is preliminary data.</text>
</comment>
<gene>
    <name evidence="1" type="ORF">D7Z26_10295</name>
</gene>
<reference evidence="1 2" key="1">
    <citation type="submission" date="2018-10" db="EMBL/GenBank/DDBJ databases">
        <title>Cohnella sp. M2MS4P-1, whole genome shotgun sequence.</title>
        <authorList>
            <person name="Tuo L."/>
        </authorList>
    </citation>
    <scope>NUCLEOTIDE SEQUENCE [LARGE SCALE GENOMIC DNA]</scope>
    <source>
        <strain evidence="1 2">M2MS4P-1</strain>
    </source>
</reference>
<proteinExistence type="predicted"/>
<dbReference type="AlphaFoldDB" id="A0A494Y2B0"/>